<sequence>MSTSYTERWNHSLMNNYGTPPITLVRGEGAYVFDDEGNKYLDLLAGIAVNILGHAHPRVVEAVSSQIKLLGHTSNLYGNDKTIALAERLLALTGREGKVFFCNSGAEANEAAFKISRLTGRTKIVAAEGAFHGRTMGSLALTGQPPKQAPFMPLPGDVTHVPYGDTAAAVAAIDEQTAMVILEPIMGEGGVQVPPAGYLRAVQDRAHAVGALFVLDEVQTGIARTGNWFAYQSDDLQPDVITLAKGLGAGMPIGATIAFGAAGDLFTAGSHGTTFGGNPVCAAAALAVLDAVVDEDLLSRTKDNGAHLVDAVTALGHPLVTEVRGEGMLRAIGLSADVAGTAQNNLRDKGFLVNAVAPNAIRLAPPLIVDRAQLDTFVAALPDALKGE</sequence>
<comment type="catalytic activity">
    <reaction evidence="5">
        <text>N(2)-acetyl-L-ornithine + 2-oxoglutarate = N-acetyl-L-glutamate 5-semialdehyde + L-glutamate</text>
        <dbReference type="Rhea" id="RHEA:18049"/>
        <dbReference type="ChEBI" id="CHEBI:16810"/>
        <dbReference type="ChEBI" id="CHEBI:29123"/>
        <dbReference type="ChEBI" id="CHEBI:29985"/>
        <dbReference type="ChEBI" id="CHEBI:57805"/>
        <dbReference type="EC" id="2.6.1.11"/>
    </reaction>
</comment>
<dbReference type="InterPro" id="IPR004636">
    <property type="entry name" value="AcOrn/SuccOrn_fam"/>
</dbReference>
<comment type="miscellaneous">
    <text evidence="5">May also have succinyldiaminopimelate aminotransferase activity, thus carrying out the corresponding step in lysine biosynthesis.</text>
</comment>
<dbReference type="EC" id="2.6.1.11" evidence="5"/>
<feature type="modified residue" description="N6-(pyridoxal phosphate)lysine" evidence="5">
    <location>
        <position position="245"/>
    </location>
</feature>
<dbReference type="HAMAP" id="MF_01107">
    <property type="entry name" value="ArgD_aminotrans_3"/>
    <property type="match status" value="1"/>
</dbReference>
<evidence type="ECO:0000313" key="6">
    <source>
        <dbReference type="EMBL" id="PRZ40685.1"/>
    </source>
</evidence>
<organism evidence="6 7">
    <name type="scientific">Antricoccus suffuscus</name>
    <dbReference type="NCBI Taxonomy" id="1629062"/>
    <lineage>
        <taxon>Bacteria</taxon>
        <taxon>Bacillati</taxon>
        <taxon>Actinomycetota</taxon>
        <taxon>Actinomycetes</taxon>
        <taxon>Geodermatophilales</taxon>
        <taxon>Antricoccaceae</taxon>
        <taxon>Antricoccus</taxon>
    </lineage>
</organism>
<dbReference type="CDD" id="cd00610">
    <property type="entry name" value="OAT_like"/>
    <property type="match status" value="1"/>
</dbReference>
<keyword evidence="4 5" id="KW-0663">Pyridoxal phosphate</keyword>
<evidence type="ECO:0000256" key="2">
    <source>
        <dbReference type="ARBA" id="ARBA00022605"/>
    </source>
</evidence>
<keyword evidence="2 5" id="KW-0028">Amino-acid biosynthesis</keyword>
<evidence type="ECO:0000256" key="4">
    <source>
        <dbReference type="ARBA" id="ARBA00022898"/>
    </source>
</evidence>
<dbReference type="FunFam" id="3.40.640.10:FF:000004">
    <property type="entry name" value="Acetylornithine aminotransferase"/>
    <property type="match status" value="1"/>
</dbReference>
<proteinExistence type="inferred from homology"/>
<protein>
    <recommendedName>
        <fullName evidence="5">Acetylornithine aminotransferase</fullName>
        <shortName evidence="5">ACOAT</shortName>
        <ecNumber evidence="5">2.6.1.11</ecNumber>
    </recommendedName>
</protein>
<dbReference type="GO" id="GO:0003992">
    <property type="term" value="F:N2-acetyl-L-ornithine:2-oxoglutarate 5-aminotransferase activity"/>
    <property type="evidence" value="ECO:0007669"/>
    <property type="project" value="UniProtKB-UniRule"/>
</dbReference>
<dbReference type="NCBIfam" id="TIGR00707">
    <property type="entry name" value="argD"/>
    <property type="match status" value="1"/>
</dbReference>
<dbReference type="Gene3D" id="3.40.640.10">
    <property type="entry name" value="Type I PLP-dependent aspartate aminotransferase-like (Major domain)"/>
    <property type="match status" value="1"/>
</dbReference>
<dbReference type="OrthoDB" id="9801052at2"/>
<feature type="binding site" evidence="5">
    <location>
        <begin position="216"/>
        <end position="219"/>
    </location>
    <ligand>
        <name>pyridoxal 5'-phosphate</name>
        <dbReference type="ChEBI" id="CHEBI:597326"/>
    </ligand>
</feature>
<feature type="binding site" evidence="5">
    <location>
        <position position="274"/>
    </location>
    <ligand>
        <name>pyridoxal 5'-phosphate</name>
        <dbReference type="ChEBI" id="CHEBI:597326"/>
    </ligand>
</feature>
<dbReference type="InterPro" id="IPR005814">
    <property type="entry name" value="Aminotrans_3"/>
</dbReference>
<dbReference type="AlphaFoldDB" id="A0A2T0ZWE4"/>
<dbReference type="GO" id="GO:0005737">
    <property type="term" value="C:cytoplasm"/>
    <property type="evidence" value="ECO:0007669"/>
    <property type="project" value="UniProtKB-SubCell"/>
</dbReference>
<evidence type="ECO:0000313" key="7">
    <source>
        <dbReference type="Proteomes" id="UP000237752"/>
    </source>
</evidence>
<comment type="pathway">
    <text evidence="5">Amino-acid biosynthesis; L-arginine biosynthesis; N(2)-acetyl-L-ornithine from L-glutamate: step 4/4.</text>
</comment>
<keyword evidence="1 5" id="KW-0032">Aminotransferase</keyword>
<dbReference type="Pfam" id="PF00202">
    <property type="entry name" value="Aminotran_3"/>
    <property type="match status" value="1"/>
</dbReference>
<accession>A0A2T0ZWE4</accession>
<dbReference type="UniPathway" id="UPA00068">
    <property type="reaction ID" value="UER00109"/>
</dbReference>
<comment type="cofactor">
    <cofactor evidence="5">
        <name>pyridoxal 5'-phosphate</name>
        <dbReference type="ChEBI" id="CHEBI:597326"/>
    </cofactor>
    <text evidence="5">Binds 1 pyridoxal phosphate per subunit.</text>
</comment>
<dbReference type="PANTHER" id="PTHR11986:SF79">
    <property type="entry name" value="ACETYLORNITHINE AMINOTRANSFERASE, MITOCHONDRIAL"/>
    <property type="match status" value="1"/>
</dbReference>
<evidence type="ECO:0000256" key="1">
    <source>
        <dbReference type="ARBA" id="ARBA00022576"/>
    </source>
</evidence>
<dbReference type="Gene3D" id="3.90.1150.10">
    <property type="entry name" value="Aspartate Aminotransferase, domain 1"/>
    <property type="match status" value="1"/>
</dbReference>
<dbReference type="SUPFAM" id="SSF53383">
    <property type="entry name" value="PLP-dependent transferases"/>
    <property type="match status" value="1"/>
</dbReference>
<keyword evidence="5" id="KW-0055">Arginine biosynthesis</keyword>
<comment type="subunit">
    <text evidence="5">Homodimer.</text>
</comment>
<keyword evidence="3 5" id="KW-0808">Transferase</keyword>
<feature type="binding site" evidence="5">
    <location>
        <position position="273"/>
    </location>
    <ligand>
        <name>N(2)-acetyl-L-ornithine</name>
        <dbReference type="ChEBI" id="CHEBI:57805"/>
    </ligand>
</feature>
<dbReference type="PANTHER" id="PTHR11986">
    <property type="entry name" value="AMINOTRANSFERASE CLASS III"/>
    <property type="match status" value="1"/>
</dbReference>
<dbReference type="PIRSF" id="PIRSF000521">
    <property type="entry name" value="Transaminase_4ab_Lys_Orn"/>
    <property type="match status" value="1"/>
</dbReference>
<keyword evidence="7" id="KW-1185">Reference proteome</keyword>
<feature type="binding site" evidence="5">
    <location>
        <position position="134"/>
    </location>
    <ligand>
        <name>N(2)-acetyl-L-ornithine</name>
        <dbReference type="ChEBI" id="CHEBI:57805"/>
    </ligand>
</feature>
<comment type="similarity">
    <text evidence="5">Belongs to the class-III pyridoxal-phosphate-dependent aminotransferase family. ArgD subfamily.</text>
</comment>
<dbReference type="RefSeq" id="WP_106350099.1">
    <property type="nucleotide sequence ID" value="NZ_PVUE01000015.1"/>
</dbReference>
<comment type="caution">
    <text evidence="6">The sequence shown here is derived from an EMBL/GenBank/DDBJ whole genome shotgun (WGS) entry which is preliminary data.</text>
</comment>
<keyword evidence="5" id="KW-0963">Cytoplasm</keyword>
<dbReference type="InterPro" id="IPR015422">
    <property type="entry name" value="PyrdxlP-dep_Trfase_small"/>
</dbReference>
<dbReference type="InterPro" id="IPR015424">
    <property type="entry name" value="PyrdxlP-dep_Trfase"/>
</dbReference>
<dbReference type="PROSITE" id="PS00600">
    <property type="entry name" value="AA_TRANSFER_CLASS_3"/>
    <property type="match status" value="1"/>
</dbReference>
<dbReference type="InterPro" id="IPR049704">
    <property type="entry name" value="Aminotrans_3_PPA_site"/>
</dbReference>
<name>A0A2T0ZWE4_9ACTN</name>
<feature type="binding site" evidence="5">
    <location>
        <position position="131"/>
    </location>
    <ligand>
        <name>pyridoxal 5'-phosphate</name>
        <dbReference type="ChEBI" id="CHEBI:597326"/>
    </ligand>
</feature>
<dbReference type="GO" id="GO:0030170">
    <property type="term" value="F:pyridoxal phosphate binding"/>
    <property type="evidence" value="ECO:0007669"/>
    <property type="project" value="InterPro"/>
</dbReference>
<feature type="binding site" evidence="5">
    <location>
        <begin position="105"/>
        <end position="106"/>
    </location>
    <ligand>
        <name>pyridoxal 5'-phosphate</name>
        <dbReference type="ChEBI" id="CHEBI:597326"/>
    </ligand>
</feature>
<dbReference type="InterPro" id="IPR050103">
    <property type="entry name" value="Class-III_PLP-dep_AT"/>
</dbReference>
<dbReference type="Proteomes" id="UP000237752">
    <property type="component" value="Unassembled WGS sequence"/>
</dbReference>
<evidence type="ECO:0000256" key="5">
    <source>
        <dbReference type="HAMAP-Rule" id="MF_01107"/>
    </source>
</evidence>
<evidence type="ECO:0000256" key="3">
    <source>
        <dbReference type="ARBA" id="ARBA00022679"/>
    </source>
</evidence>
<dbReference type="NCBIfam" id="NF002874">
    <property type="entry name" value="PRK03244.1"/>
    <property type="match status" value="1"/>
</dbReference>
<dbReference type="GO" id="GO:0006526">
    <property type="term" value="P:L-arginine biosynthetic process"/>
    <property type="evidence" value="ECO:0007669"/>
    <property type="project" value="UniProtKB-UniRule"/>
</dbReference>
<dbReference type="EMBL" id="PVUE01000015">
    <property type="protein sequence ID" value="PRZ40685.1"/>
    <property type="molecule type" value="Genomic_DNA"/>
</dbReference>
<comment type="subcellular location">
    <subcellularLocation>
        <location evidence="5">Cytoplasm</location>
    </subcellularLocation>
</comment>
<dbReference type="InterPro" id="IPR015421">
    <property type="entry name" value="PyrdxlP-dep_Trfase_major"/>
</dbReference>
<dbReference type="GO" id="GO:0042802">
    <property type="term" value="F:identical protein binding"/>
    <property type="evidence" value="ECO:0007669"/>
    <property type="project" value="TreeGrafter"/>
</dbReference>
<gene>
    <name evidence="5" type="primary">argD</name>
    <name evidence="6" type="ORF">CLV47_115113</name>
</gene>
<reference evidence="6 7" key="1">
    <citation type="submission" date="2018-03" db="EMBL/GenBank/DDBJ databases">
        <title>Genomic Encyclopedia of Archaeal and Bacterial Type Strains, Phase II (KMG-II): from individual species to whole genera.</title>
        <authorList>
            <person name="Goeker M."/>
        </authorList>
    </citation>
    <scope>NUCLEOTIDE SEQUENCE [LARGE SCALE GENOMIC DNA]</scope>
    <source>
        <strain evidence="6 7">DSM 100065</strain>
    </source>
</reference>